<dbReference type="PANTHER" id="PTHR24209:SF7">
    <property type="entry name" value="PROTEIN DA1-RELATED 2"/>
    <property type="match status" value="1"/>
</dbReference>
<protein>
    <recommendedName>
        <fullName evidence="1">Protein DA1-like domain-containing protein</fullName>
    </recommendedName>
</protein>
<organism evidence="2 3">
    <name type="scientific">Kistimonas scapharcae</name>
    <dbReference type="NCBI Taxonomy" id="1036133"/>
    <lineage>
        <taxon>Bacteria</taxon>
        <taxon>Pseudomonadati</taxon>
        <taxon>Pseudomonadota</taxon>
        <taxon>Gammaproteobacteria</taxon>
        <taxon>Oceanospirillales</taxon>
        <taxon>Endozoicomonadaceae</taxon>
        <taxon>Kistimonas</taxon>
    </lineage>
</organism>
<evidence type="ECO:0000313" key="2">
    <source>
        <dbReference type="EMBL" id="GAA4652854.1"/>
    </source>
</evidence>
<keyword evidence="3" id="KW-1185">Reference proteome</keyword>
<gene>
    <name evidence="2" type="ORF">GCM10023116_51380</name>
</gene>
<dbReference type="InterPro" id="IPR045218">
    <property type="entry name" value="DA1-like"/>
</dbReference>
<accession>A0ABP8VA66</accession>
<evidence type="ECO:0000313" key="3">
    <source>
        <dbReference type="Proteomes" id="UP001500604"/>
    </source>
</evidence>
<dbReference type="EMBL" id="BAABFL010000481">
    <property type="protein sequence ID" value="GAA4652854.1"/>
    <property type="molecule type" value="Genomic_DNA"/>
</dbReference>
<reference evidence="3" key="1">
    <citation type="journal article" date="2019" name="Int. J. Syst. Evol. Microbiol.">
        <title>The Global Catalogue of Microorganisms (GCM) 10K type strain sequencing project: providing services to taxonomists for standard genome sequencing and annotation.</title>
        <authorList>
            <consortium name="The Broad Institute Genomics Platform"/>
            <consortium name="The Broad Institute Genome Sequencing Center for Infectious Disease"/>
            <person name="Wu L."/>
            <person name="Ma J."/>
        </authorList>
    </citation>
    <scope>NUCLEOTIDE SEQUENCE [LARGE SCALE GENOMIC DNA]</scope>
    <source>
        <strain evidence="3">JCM 17805</strain>
    </source>
</reference>
<dbReference type="InterPro" id="IPR022087">
    <property type="entry name" value="DA1-like_dom"/>
</dbReference>
<feature type="domain" description="Protein DA1-like" evidence="1">
    <location>
        <begin position="85"/>
        <end position="149"/>
    </location>
</feature>
<dbReference type="PANTHER" id="PTHR24209">
    <property type="entry name" value="PROTEIN DA1-RELATED 2"/>
    <property type="match status" value="1"/>
</dbReference>
<name>A0ABP8VA66_9GAMM</name>
<evidence type="ECO:0000259" key="1">
    <source>
        <dbReference type="Pfam" id="PF12315"/>
    </source>
</evidence>
<dbReference type="Pfam" id="PF12315">
    <property type="entry name" value="DA1-like"/>
    <property type="match status" value="1"/>
</dbReference>
<sequence length="205" mass="23910">MRFPDGLIICNLCCDSGVITEARAEALLLEMRQALKQIGLNLANASTPIHLAGRDELHKFSRHKHHEEHPLLGLARWQVARASGRVVDRSFQDIIIQQNLPEFHFRTVAIHELCHAWFFYNQYEGLPLEVEEGMCVLMEYLWLRHQKTREAAYFIQQIVQSPDPVYGDGFRQARQALKRLPMKVLLQYLKEKRRFPGAIAAFFYH</sequence>
<comment type="caution">
    <text evidence="2">The sequence shown here is derived from an EMBL/GenBank/DDBJ whole genome shotgun (WGS) entry which is preliminary data.</text>
</comment>
<proteinExistence type="predicted"/>
<dbReference type="Proteomes" id="UP001500604">
    <property type="component" value="Unassembled WGS sequence"/>
</dbReference>